<keyword evidence="3" id="KW-1185">Reference proteome</keyword>
<accession>A0ABV9L734</accession>
<reference evidence="3" key="1">
    <citation type="journal article" date="2019" name="Int. J. Syst. Evol. Microbiol.">
        <title>The Global Catalogue of Microorganisms (GCM) 10K type strain sequencing project: providing services to taxonomists for standard genome sequencing and annotation.</title>
        <authorList>
            <consortium name="The Broad Institute Genomics Platform"/>
            <consortium name="The Broad Institute Genome Sequencing Center for Infectious Disease"/>
            <person name="Wu L."/>
            <person name="Ma J."/>
        </authorList>
    </citation>
    <scope>NUCLEOTIDE SEQUENCE [LARGE SCALE GENOMIC DNA]</scope>
    <source>
        <strain evidence="3">CGMCC 4.7427</strain>
    </source>
</reference>
<name>A0ABV9L734_9FLAO</name>
<dbReference type="PANTHER" id="PTHR33361:SF2">
    <property type="entry name" value="DUF885 DOMAIN-CONTAINING PROTEIN"/>
    <property type="match status" value="1"/>
</dbReference>
<dbReference type="PANTHER" id="PTHR33361">
    <property type="entry name" value="GLR0591 PROTEIN"/>
    <property type="match status" value="1"/>
</dbReference>
<dbReference type="Proteomes" id="UP001595878">
    <property type="component" value="Unassembled WGS sequence"/>
</dbReference>
<dbReference type="InterPro" id="IPR010281">
    <property type="entry name" value="DUF885"/>
</dbReference>
<protein>
    <submittedName>
        <fullName evidence="2">DUF885 domain-containing protein</fullName>
    </submittedName>
</protein>
<evidence type="ECO:0000313" key="3">
    <source>
        <dbReference type="Proteomes" id="UP001595878"/>
    </source>
</evidence>
<comment type="caution">
    <text evidence="2">The sequence shown here is derived from an EMBL/GenBank/DDBJ whole genome shotgun (WGS) entry which is preliminary data.</text>
</comment>
<evidence type="ECO:0000256" key="1">
    <source>
        <dbReference type="SAM" id="SignalP"/>
    </source>
</evidence>
<sequence length="570" mass="65521">MRYLVWVIAFFMSTTTIAQTATEQLKQCIEASQSFKWNEGSKGVHPLGVFSKERFEKESAFAKAQLKKLNTISPKTLSETERISLELLKFKLQETVDYYEYESFLNPLLSDSGFHSSWNYMVRPITSYKQAVKYLDKLNALPEVVNQYVPLLREGIKKGVSQPRVIFEGYESTYNSQIVADYKDSFYYTPFLNLPESITEEQKDSLETAAKLAIENSVVPAFKSVKAFFENEYLPNTRTTIGVSETPNGDDYYQNRIRYYTTLDITADAVHNKGLEEVARIKSEMEKIIKEVAFKGSFADFLKFLREDEQFYAKTPEQLLMIARDMAKRADAQLPRFFKTLPRKPYGVAPVPDAIAPKYTGGRYVGSPKGSTSPGYYWVNTYDLPSRTLYTLPSLTVHEAVPGHHLQGALNQELGDSIPQFRRNMYVNAYGEGWGLYCEYLAAEMGMYTTPYERFGQLTYEMWRACRLVVDTGIHAKGWTREEVVAFMSQNTALSLHEIQTETDRYISWPGQALAYKMGELKIRELRTLAEKELGSRFDIRDFHEVILEQGTVTLAILDRRVKEWIQKSN</sequence>
<feature type="chain" id="PRO_5046399213" evidence="1">
    <location>
        <begin position="19"/>
        <end position="570"/>
    </location>
</feature>
<dbReference type="EMBL" id="JBHSHB010000007">
    <property type="protein sequence ID" value="MFC4689473.1"/>
    <property type="molecule type" value="Genomic_DNA"/>
</dbReference>
<gene>
    <name evidence="2" type="ORF">ACFO5T_03420</name>
</gene>
<dbReference type="RefSeq" id="WP_380032052.1">
    <property type="nucleotide sequence ID" value="NZ_JBHSHB010000007.1"/>
</dbReference>
<organism evidence="2 3">
    <name type="scientific">Dokdonia genika</name>
    <dbReference type="NCBI Taxonomy" id="308113"/>
    <lineage>
        <taxon>Bacteria</taxon>
        <taxon>Pseudomonadati</taxon>
        <taxon>Bacteroidota</taxon>
        <taxon>Flavobacteriia</taxon>
        <taxon>Flavobacteriales</taxon>
        <taxon>Flavobacteriaceae</taxon>
        <taxon>Dokdonia</taxon>
    </lineage>
</organism>
<evidence type="ECO:0000313" key="2">
    <source>
        <dbReference type="EMBL" id="MFC4689473.1"/>
    </source>
</evidence>
<keyword evidence="1" id="KW-0732">Signal</keyword>
<dbReference type="Pfam" id="PF05960">
    <property type="entry name" value="DUF885"/>
    <property type="match status" value="1"/>
</dbReference>
<feature type="signal peptide" evidence="1">
    <location>
        <begin position="1"/>
        <end position="18"/>
    </location>
</feature>
<proteinExistence type="predicted"/>